<sequence length="112" mass="12976">MEFTLREFAQEELKRYKVKRVIPGNIDNPRGTIQEFDCLMLIYKARLRGNSPNLQDGGRSVGTLSGKSFKKDKLQIGDIITVEGLEYKITDILPRIYADFDEFSLELMRNEE</sequence>
<evidence type="ECO:0008006" key="3">
    <source>
        <dbReference type="Google" id="ProtNLM"/>
    </source>
</evidence>
<evidence type="ECO:0000313" key="1">
    <source>
        <dbReference type="EMBL" id="KXA12753.1"/>
    </source>
</evidence>
<keyword evidence="2" id="KW-1185">Reference proteome</keyword>
<protein>
    <recommendedName>
        <fullName evidence="3">Phage head-tail adaptor</fullName>
    </recommendedName>
</protein>
<evidence type="ECO:0000313" key="2">
    <source>
        <dbReference type="Proteomes" id="UP000070617"/>
    </source>
</evidence>
<dbReference type="PATRIC" id="fig|134605.3.peg.1675"/>
<dbReference type="STRING" id="134605.HMPREF3206_01695"/>
<name>A0A133N974_9FUSO</name>
<dbReference type="Proteomes" id="UP000070617">
    <property type="component" value="Unassembled WGS sequence"/>
</dbReference>
<proteinExistence type="predicted"/>
<organism evidence="1 2">
    <name type="scientific">Fusobacterium equinum</name>
    <dbReference type="NCBI Taxonomy" id="134605"/>
    <lineage>
        <taxon>Bacteria</taxon>
        <taxon>Fusobacteriati</taxon>
        <taxon>Fusobacteriota</taxon>
        <taxon>Fusobacteriia</taxon>
        <taxon>Fusobacteriales</taxon>
        <taxon>Fusobacteriaceae</taxon>
        <taxon>Fusobacterium</taxon>
    </lineage>
</organism>
<accession>A0A133N974</accession>
<dbReference type="EMBL" id="LRPX01000094">
    <property type="protein sequence ID" value="KXA12753.1"/>
    <property type="molecule type" value="Genomic_DNA"/>
</dbReference>
<dbReference type="AlphaFoldDB" id="A0A133N974"/>
<dbReference type="RefSeq" id="WP_009006236.1">
    <property type="nucleotide sequence ID" value="NZ_KQ956573.1"/>
</dbReference>
<reference evidence="2" key="1">
    <citation type="submission" date="2016-01" db="EMBL/GenBank/DDBJ databases">
        <authorList>
            <person name="Mitreva M."/>
            <person name="Pepin K.H."/>
            <person name="Mihindukulasuriya K.A."/>
            <person name="Fulton R."/>
            <person name="Fronick C."/>
            <person name="O'Laughlin M."/>
            <person name="Miner T."/>
            <person name="Herter B."/>
            <person name="Rosa B.A."/>
            <person name="Cordes M."/>
            <person name="Tomlinson C."/>
            <person name="Wollam A."/>
            <person name="Palsikar V.B."/>
            <person name="Mardis E.R."/>
            <person name="Wilson R.K."/>
        </authorList>
    </citation>
    <scope>NUCLEOTIDE SEQUENCE [LARGE SCALE GENOMIC DNA]</scope>
    <source>
        <strain evidence="2">CMW8396</strain>
    </source>
</reference>
<gene>
    <name evidence="1" type="ORF">HMPREF3206_01695</name>
</gene>
<comment type="caution">
    <text evidence="1">The sequence shown here is derived from an EMBL/GenBank/DDBJ whole genome shotgun (WGS) entry which is preliminary data.</text>
</comment>